<dbReference type="PRINTS" id="PR00007">
    <property type="entry name" value="COMPLEMNTC1Q"/>
</dbReference>
<dbReference type="Proteomes" id="UP000005408">
    <property type="component" value="Unassembled WGS sequence"/>
</dbReference>
<name>A0A8W8MM93_MAGGI</name>
<dbReference type="AlphaFoldDB" id="A0A8W8MM93"/>
<feature type="domain" description="C1q" evidence="4">
    <location>
        <begin position="22"/>
        <end position="152"/>
    </location>
</feature>
<dbReference type="EnsemblMetazoa" id="G35015.1">
    <property type="protein sequence ID" value="G35015.1:cds"/>
    <property type="gene ID" value="G35015"/>
</dbReference>
<dbReference type="InterPro" id="IPR001073">
    <property type="entry name" value="C1q_dom"/>
</dbReference>
<dbReference type="SMART" id="SM00110">
    <property type="entry name" value="C1Q"/>
    <property type="match status" value="1"/>
</dbReference>
<dbReference type="Gene3D" id="2.60.120.40">
    <property type="match status" value="1"/>
</dbReference>
<dbReference type="PANTHER" id="PTHR15427">
    <property type="entry name" value="EMILIN ELASTIN MICROFIBRIL INTERFACE-LOCATED PROTEIN ELASTIN MICROFIBRIL INTERFACER"/>
    <property type="match status" value="1"/>
</dbReference>
<proteinExistence type="predicted"/>
<evidence type="ECO:0000313" key="5">
    <source>
        <dbReference type="EnsemblMetazoa" id="G35015.1:cds"/>
    </source>
</evidence>
<feature type="chain" id="PRO_5036497328" description="C1q domain-containing protein" evidence="3">
    <location>
        <begin position="24"/>
        <end position="152"/>
    </location>
</feature>
<organism evidence="5 6">
    <name type="scientific">Magallana gigas</name>
    <name type="common">Pacific oyster</name>
    <name type="synonym">Crassostrea gigas</name>
    <dbReference type="NCBI Taxonomy" id="29159"/>
    <lineage>
        <taxon>Eukaryota</taxon>
        <taxon>Metazoa</taxon>
        <taxon>Spiralia</taxon>
        <taxon>Lophotrochozoa</taxon>
        <taxon>Mollusca</taxon>
        <taxon>Bivalvia</taxon>
        <taxon>Autobranchia</taxon>
        <taxon>Pteriomorphia</taxon>
        <taxon>Ostreida</taxon>
        <taxon>Ostreoidea</taxon>
        <taxon>Ostreidae</taxon>
        <taxon>Magallana</taxon>
    </lineage>
</organism>
<evidence type="ECO:0000256" key="2">
    <source>
        <dbReference type="ARBA" id="ARBA00022525"/>
    </source>
</evidence>
<evidence type="ECO:0000256" key="1">
    <source>
        <dbReference type="ARBA" id="ARBA00004613"/>
    </source>
</evidence>
<sequence>MQEKATIFAVLTILITVLHQGLSTPAIGFSASLSRDTHLGDNHAIKYDKVLTNYGYGYNKWSGHFKAPRKGLYMFSCTVMAYSGDNISVAMVKNHHVMMYVYSDYSAYDTGAASVVLAMKRGDRVWIRRNGHGRYLHGVYNIFSGFLISENI</sequence>
<protein>
    <recommendedName>
        <fullName evidence="4">C1q domain-containing protein</fullName>
    </recommendedName>
</protein>
<comment type="subcellular location">
    <subcellularLocation>
        <location evidence="1">Secreted</location>
    </subcellularLocation>
</comment>
<dbReference type="GO" id="GO:0005581">
    <property type="term" value="C:collagen trimer"/>
    <property type="evidence" value="ECO:0007669"/>
    <property type="project" value="UniProtKB-KW"/>
</dbReference>
<reference evidence="5" key="1">
    <citation type="submission" date="2022-08" db="UniProtKB">
        <authorList>
            <consortium name="EnsemblMetazoa"/>
        </authorList>
    </citation>
    <scope>IDENTIFICATION</scope>
    <source>
        <strain evidence="5">05x7-T-G4-1.051#20</strain>
    </source>
</reference>
<keyword evidence="2" id="KW-0964">Secreted</keyword>
<evidence type="ECO:0000259" key="4">
    <source>
        <dbReference type="PROSITE" id="PS50871"/>
    </source>
</evidence>
<accession>A0A8W8MM93</accession>
<dbReference type="PROSITE" id="PS50871">
    <property type="entry name" value="C1Q"/>
    <property type="match status" value="1"/>
</dbReference>
<feature type="signal peptide" evidence="3">
    <location>
        <begin position="1"/>
        <end position="23"/>
    </location>
</feature>
<dbReference type="PANTHER" id="PTHR15427:SF33">
    <property type="entry name" value="COLLAGEN IV NC1 DOMAIN-CONTAINING PROTEIN"/>
    <property type="match status" value="1"/>
</dbReference>
<evidence type="ECO:0000313" key="6">
    <source>
        <dbReference type="Proteomes" id="UP000005408"/>
    </source>
</evidence>
<dbReference type="Pfam" id="PF00386">
    <property type="entry name" value="C1q"/>
    <property type="match status" value="1"/>
</dbReference>
<keyword evidence="3" id="KW-0732">Signal</keyword>
<dbReference type="InterPro" id="IPR050392">
    <property type="entry name" value="Collagen/C1q_domain"/>
</dbReference>
<keyword evidence="6" id="KW-1185">Reference proteome</keyword>
<evidence type="ECO:0000256" key="3">
    <source>
        <dbReference type="SAM" id="SignalP"/>
    </source>
</evidence>
<dbReference type="InterPro" id="IPR008983">
    <property type="entry name" value="Tumour_necrosis_fac-like_dom"/>
</dbReference>
<dbReference type="SUPFAM" id="SSF49842">
    <property type="entry name" value="TNF-like"/>
    <property type="match status" value="1"/>
</dbReference>